<dbReference type="Proteomes" id="UP000053647">
    <property type="component" value="Unassembled WGS sequence"/>
</dbReference>
<name>A0A0C9SRG1_PAXIN</name>
<dbReference type="SUPFAM" id="SSF56219">
    <property type="entry name" value="DNase I-like"/>
    <property type="match status" value="1"/>
</dbReference>
<organism evidence="1 2">
    <name type="scientific">Paxillus involutus ATCC 200175</name>
    <dbReference type="NCBI Taxonomy" id="664439"/>
    <lineage>
        <taxon>Eukaryota</taxon>
        <taxon>Fungi</taxon>
        <taxon>Dikarya</taxon>
        <taxon>Basidiomycota</taxon>
        <taxon>Agaricomycotina</taxon>
        <taxon>Agaricomycetes</taxon>
        <taxon>Agaricomycetidae</taxon>
        <taxon>Boletales</taxon>
        <taxon>Paxilineae</taxon>
        <taxon>Paxillaceae</taxon>
        <taxon>Paxillus</taxon>
    </lineage>
</organism>
<feature type="non-terminal residue" evidence="1">
    <location>
        <position position="65"/>
    </location>
</feature>
<reference evidence="2" key="2">
    <citation type="submission" date="2015-01" db="EMBL/GenBank/DDBJ databases">
        <title>Evolutionary Origins and Diversification of the Mycorrhizal Mutualists.</title>
        <authorList>
            <consortium name="DOE Joint Genome Institute"/>
            <consortium name="Mycorrhizal Genomics Consortium"/>
            <person name="Kohler A."/>
            <person name="Kuo A."/>
            <person name="Nagy L.G."/>
            <person name="Floudas D."/>
            <person name="Copeland A."/>
            <person name="Barry K.W."/>
            <person name="Cichocki N."/>
            <person name="Veneault-Fourrey C."/>
            <person name="LaButti K."/>
            <person name="Lindquist E.A."/>
            <person name="Lipzen A."/>
            <person name="Lundell T."/>
            <person name="Morin E."/>
            <person name="Murat C."/>
            <person name="Riley R."/>
            <person name="Ohm R."/>
            <person name="Sun H."/>
            <person name="Tunlid A."/>
            <person name="Henrissat B."/>
            <person name="Grigoriev I.V."/>
            <person name="Hibbett D.S."/>
            <person name="Martin F."/>
        </authorList>
    </citation>
    <scope>NUCLEOTIDE SEQUENCE [LARGE SCALE GENOMIC DNA]</scope>
    <source>
        <strain evidence="2">ATCC 200175</strain>
    </source>
</reference>
<dbReference type="InterPro" id="IPR036691">
    <property type="entry name" value="Endo/exonu/phosph_ase_sf"/>
</dbReference>
<evidence type="ECO:0008006" key="3">
    <source>
        <dbReference type="Google" id="ProtNLM"/>
    </source>
</evidence>
<reference evidence="1 2" key="1">
    <citation type="submission" date="2014-06" db="EMBL/GenBank/DDBJ databases">
        <authorList>
            <consortium name="DOE Joint Genome Institute"/>
            <person name="Kuo A."/>
            <person name="Kohler A."/>
            <person name="Nagy L.G."/>
            <person name="Floudas D."/>
            <person name="Copeland A."/>
            <person name="Barry K.W."/>
            <person name="Cichocki N."/>
            <person name="Veneault-Fourrey C."/>
            <person name="LaButti K."/>
            <person name="Lindquist E.A."/>
            <person name="Lipzen A."/>
            <person name="Lundell T."/>
            <person name="Morin E."/>
            <person name="Murat C."/>
            <person name="Sun H."/>
            <person name="Tunlid A."/>
            <person name="Henrissat B."/>
            <person name="Grigoriev I.V."/>
            <person name="Hibbett D.S."/>
            <person name="Martin F."/>
            <person name="Nordberg H.P."/>
            <person name="Cantor M.N."/>
            <person name="Hua S.X."/>
        </authorList>
    </citation>
    <scope>NUCLEOTIDE SEQUENCE [LARGE SCALE GENOMIC DNA]</scope>
    <source>
        <strain evidence="1 2">ATCC 200175</strain>
    </source>
</reference>
<protein>
    <recommendedName>
        <fullName evidence="3">Endonuclease/exonuclease/phosphatase domain-containing protein</fullName>
    </recommendedName>
</protein>
<dbReference type="EMBL" id="KN819406">
    <property type="protein sequence ID" value="KIJ10434.1"/>
    <property type="molecule type" value="Genomic_DNA"/>
</dbReference>
<sequence>MSEQQLKTPQLLRIWQQNLNSSDQAQHSLLNGPGASQWDILAIQEPHINGLMNMSSTGSFRAVYP</sequence>
<dbReference type="Gene3D" id="3.60.10.10">
    <property type="entry name" value="Endonuclease/exonuclease/phosphatase"/>
    <property type="match status" value="1"/>
</dbReference>
<evidence type="ECO:0000313" key="1">
    <source>
        <dbReference type="EMBL" id="KIJ10434.1"/>
    </source>
</evidence>
<accession>A0A0C9SRG1</accession>
<evidence type="ECO:0000313" key="2">
    <source>
        <dbReference type="Proteomes" id="UP000053647"/>
    </source>
</evidence>
<proteinExistence type="predicted"/>
<dbReference type="AlphaFoldDB" id="A0A0C9SRG1"/>
<gene>
    <name evidence="1" type="ORF">PAXINDRAFT_86104</name>
</gene>
<dbReference type="OrthoDB" id="2840473at2759"/>
<keyword evidence="2" id="KW-1185">Reference proteome</keyword>
<dbReference type="HOGENOM" id="CLU_192419_1_0_1"/>